<dbReference type="HOGENOM" id="CLU_2255472_0_0_1"/>
<dbReference type="VEuPathDB" id="FungiDB:PYU1_G003161"/>
<evidence type="ECO:0000313" key="3">
    <source>
        <dbReference type="Proteomes" id="UP000019132"/>
    </source>
</evidence>
<feature type="coiled-coil region" evidence="1">
    <location>
        <begin position="61"/>
        <end position="109"/>
    </location>
</feature>
<dbReference type="AlphaFoldDB" id="K3WDX7"/>
<reference evidence="3" key="2">
    <citation type="submission" date="2010-04" db="EMBL/GenBank/DDBJ databases">
        <authorList>
            <person name="Buell R."/>
            <person name="Hamilton J."/>
            <person name="Hostetler J."/>
        </authorList>
    </citation>
    <scope>NUCLEOTIDE SEQUENCE [LARGE SCALE GENOMIC DNA]</scope>
    <source>
        <strain evidence="3">DAOM:BR144</strain>
    </source>
</reference>
<sequence length="115" mass="12892">MASSSPKKSAASLEQVNADLTNVLGRLDQVEKKLAAEGKQVDGPVGGVELREYQLQVLARLRQIRDTMNQEGSSLEQLRKERDDARSEAEALKKQVAKLNYRVQHLKQHVQVNVE</sequence>
<name>K3WDX7_GLOUD</name>
<dbReference type="InParanoid" id="K3WDX7"/>
<dbReference type="EnsemblProtists" id="PYU1_T003168">
    <property type="protein sequence ID" value="PYU1_T003168"/>
    <property type="gene ID" value="PYU1_G003161"/>
</dbReference>
<reference evidence="2" key="3">
    <citation type="submission" date="2015-02" db="UniProtKB">
        <authorList>
            <consortium name="EnsemblProtists"/>
        </authorList>
    </citation>
    <scope>IDENTIFICATION</scope>
    <source>
        <strain evidence="2">DAOM BR144</strain>
    </source>
</reference>
<protein>
    <submittedName>
        <fullName evidence="2">Uncharacterized protein</fullName>
    </submittedName>
</protein>
<reference evidence="3" key="1">
    <citation type="journal article" date="2010" name="Genome Biol.">
        <title>Genome sequence of the necrotrophic plant pathogen Pythium ultimum reveals original pathogenicity mechanisms and effector repertoire.</title>
        <authorList>
            <person name="Levesque C.A."/>
            <person name="Brouwer H."/>
            <person name="Cano L."/>
            <person name="Hamilton J.P."/>
            <person name="Holt C."/>
            <person name="Huitema E."/>
            <person name="Raffaele S."/>
            <person name="Robideau G.P."/>
            <person name="Thines M."/>
            <person name="Win J."/>
            <person name="Zerillo M.M."/>
            <person name="Beakes G.W."/>
            <person name="Boore J.L."/>
            <person name="Busam D."/>
            <person name="Dumas B."/>
            <person name="Ferriera S."/>
            <person name="Fuerstenberg S.I."/>
            <person name="Gachon C.M."/>
            <person name="Gaulin E."/>
            <person name="Govers F."/>
            <person name="Grenville-Briggs L."/>
            <person name="Horner N."/>
            <person name="Hostetler J."/>
            <person name="Jiang R.H."/>
            <person name="Johnson J."/>
            <person name="Krajaejun T."/>
            <person name="Lin H."/>
            <person name="Meijer H.J."/>
            <person name="Moore B."/>
            <person name="Morris P."/>
            <person name="Phuntmart V."/>
            <person name="Puiu D."/>
            <person name="Shetty J."/>
            <person name="Stajich J.E."/>
            <person name="Tripathy S."/>
            <person name="Wawra S."/>
            <person name="van West P."/>
            <person name="Whitty B.R."/>
            <person name="Coutinho P.M."/>
            <person name="Henrissat B."/>
            <person name="Martin F."/>
            <person name="Thomas P.D."/>
            <person name="Tyler B.M."/>
            <person name="De Vries R.P."/>
            <person name="Kamoun S."/>
            <person name="Yandell M."/>
            <person name="Tisserat N."/>
            <person name="Buell C.R."/>
        </authorList>
    </citation>
    <scope>NUCLEOTIDE SEQUENCE</scope>
    <source>
        <strain evidence="3">DAOM:BR144</strain>
    </source>
</reference>
<evidence type="ECO:0000313" key="2">
    <source>
        <dbReference type="EnsemblProtists" id="PYU1_T003168"/>
    </source>
</evidence>
<proteinExistence type="predicted"/>
<organism evidence="2 3">
    <name type="scientific">Globisporangium ultimum (strain ATCC 200006 / CBS 805.95 / DAOM BR144)</name>
    <name type="common">Pythium ultimum</name>
    <dbReference type="NCBI Taxonomy" id="431595"/>
    <lineage>
        <taxon>Eukaryota</taxon>
        <taxon>Sar</taxon>
        <taxon>Stramenopiles</taxon>
        <taxon>Oomycota</taxon>
        <taxon>Peronosporomycetes</taxon>
        <taxon>Pythiales</taxon>
        <taxon>Pythiaceae</taxon>
        <taxon>Globisporangium</taxon>
    </lineage>
</organism>
<dbReference type="Proteomes" id="UP000019132">
    <property type="component" value="Unassembled WGS sequence"/>
</dbReference>
<keyword evidence="3" id="KW-1185">Reference proteome</keyword>
<accession>K3WDX7</accession>
<keyword evidence="1" id="KW-0175">Coiled coil</keyword>
<dbReference type="OMA" id="MADSKCA"/>
<dbReference type="eggNOG" id="ENOG502RF0B">
    <property type="taxonomic scope" value="Eukaryota"/>
</dbReference>
<dbReference type="EMBL" id="GL376603">
    <property type="status" value="NOT_ANNOTATED_CDS"/>
    <property type="molecule type" value="Genomic_DNA"/>
</dbReference>
<evidence type="ECO:0000256" key="1">
    <source>
        <dbReference type="SAM" id="Coils"/>
    </source>
</evidence>